<dbReference type="AlphaFoldDB" id="A0A3S0N879"/>
<reference evidence="1 2" key="1">
    <citation type="submission" date="2018-12" db="EMBL/GenBank/DDBJ databases">
        <title>Draft Genome Sequence of Chryseobacterium arthrosphaerae strain ED882-96 Isolated from the Blood of a Patient with Liver Cirrhosis in Taiwan.</title>
        <authorList>
            <person name="Lin J.-N."/>
            <person name="Lai C.-H."/>
            <person name="Yang C.-H."/>
            <person name="Huang Y.-H."/>
        </authorList>
    </citation>
    <scope>NUCLEOTIDE SEQUENCE [LARGE SCALE GENOMIC DNA]</scope>
    <source>
        <strain evidence="1 2">ED882-96</strain>
    </source>
</reference>
<gene>
    <name evidence="1" type="ORF">EJ377_03000</name>
</gene>
<dbReference type="Proteomes" id="UP000276953">
    <property type="component" value="Unassembled WGS sequence"/>
</dbReference>
<name>A0A3S0N879_9FLAO</name>
<comment type="caution">
    <text evidence="1">The sequence shown here is derived from an EMBL/GenBank/DDBJ whole genome shotgun (WGS) entry which is preliminary data.</text>
</comment>
<proteinExistence type="predicted"/>
<accession>A0A3S0N879</accession>
<evidence type="ECO:0000313" key="1">
    <source>
        <dbReference type="EMBL" id="RTZ49519.1"/>
    </source>
</evidence>
<evidence type="ECO:0000313" key="2">
    <source>
        <dbReference type="Proteomes" id="UP000276953"/>
    </source>
</evidence>
<sequence>MEFKFVTADTLKNLPEEKQRSMFDNFEELQQLEDLRNEYIQALAKLKHGERAVSKVQQKIAKDQSSLFADTNSKAYKLGNWNPFVNDKSDWFDPKWMFGVENLI</sequence>
<dbReference type="EMBL" id="RYFC01000001">
    <property type="protein sequence ID" value="RTZ49519.1"/>
    <property type="molecule type" value="Genomic_DNA"/>
</dbReference>
<organism evidence="1 2">
    <name type="scientific">Chryseobacterium arthrosphaerae</name>
    <dbReference type="NCBI Taxonomy" id="651561"/>
    <lineage>
        <taxon>Bacteria</taxon>
        <taxon>Pseudomonadati</taxon>
        <taxon>Bacteroidota</taxon>
        <taxon>Flavobacteriia</taxon>
        <taxon>Flavobacteriales</taxon>
        <taxon>Weeksellaceae</taxon>
        <taxon>Chryseobacterium group</taxon>
        <taxon>Chryseobacterium</taxon>
    </lineage>
</organism>
<protein>
    <submittedName>
        <fullName evidence="1">Uncharacterized protein</fullName>
    </submittedName>
</protein>